<protein>
    <recommendedName>
        <fullName evidence="2 8">DNA damage-binding protein CMR1</fullName>
    </recommendedName>
</protein>
<dbReference type="GeneID" id="95984186"/>
<keyword evidence="5 8" id="KW-0227">DNA damage</keyword>
<proteinExistence type="inferred from homology"/>
<organism evidence="10 11">
    <name type="scientific">Vanrija albida</name>
    <dbReference type="NCBI Taxonomy" id="181172"/>
    <lineage>
        <taxon>Eukaryota</taxon>
        <taxon>Fungi</taxon>
        <taxon>Dikarya</taxon>
        <taxon>Basidiomycota</taxon>
        <taxon>Agaricomycotina</taxon>
        <taxon>Tremellomycetes</taxon>
        <taxon>Trichosporonales</taxon>
        <taxon>Trichosporonaceae</taxon>
        <taxon>Vanrija</taxon>
    </lineage>
</organism>
<dbReference type="InterPro" id="IPR001680">
    <property type="entry name" value="WD40_rpt"/>
</dbReference>
<dbReference type="Proteomes" id="UP001565368">
    <property type="component" value="Unassembled WGS sequence"/>
</dbReference>
<comment type="similarity">
    <text evidence="1 8">Belongs to the WD repeat DDB2/WDR76 family.</text>
</comment>
<dbReference type="PANTHER" id="PTHR14773">
    <property type="entry name" value="WD REPEAT-CONTAINING PROTEIN 76"/>
    <property type="match status" value="1"/>
</dbReference>
<dbReference type="InterPro" id="IPR019775">
    <property type="entry name" value="WD40_repeat_CS"/>
</dbReference>
<feature type="compositionally biased region" description="Basic residues" evidence="9">
    <location>
        <begin position="45"/>
        <end position="56"/>
    </location>
</feature>
<name>A0ABR3QBQ2_9TREE</name>
<dbReference type="Gene3D" id="2.130.10.10">
    <property type="entry name" value="YVTN repeat-like/Quinoprotein amine dehydrogenase"/>
    <property type="match status" value="2"/>
</dbReference>
<evidence type="ECO:0000256" key="3">
    <source>
        <dbReference type="ARBA" id="ARBA00022574"/>
    </source>
</evidence>
<feature type="repeat" description="WD" evidence="7">
    <location>
        <begin position="419"/>
        <end position="460"/>
    </location>
</feature>
<comment type="caution">
    <text evidence="10">The sequence shown here is derived from an EMBL/GenBank/DDBJ whole genome shotgun (WGS) entry which is preliminary data.</text>
</comment>
<feature type="region of interest" description="Disordered" evidence="9">
    <location>
        <begin position="37"/>
        <end position="74"/>
    </location>
</feature>
<accession>A0ABR3QBQ2</accession>
<keyword evidence="3 7" id="KW-0853">WD repeat</keyword>
<dbReference type="InterPro" id="IPR015943">
    <property type="entry name" value="WD40/YVTN_repeat-like_dom_sf"/>
</dbReference>
<dbReference type="Pfam" id="PF00400">
    <property type="entry name" value="WD40"/>
    <property type="match status" value="1"/>
</dbReference>
<gene>
    <name evidence="10" type="ORF">Q8F55_003143</name>
</gene>
<evidence type="ECO:0000256" key="1">
    <source>
        <dbReference type="ARBA" id="ARBA00005434"/>
    </source>
</evidence>
<dbReference type="SUPFAM" id="SSF50978">
    <property type="entry name" value="WD40 repeat-like"/>
    <property type="match status" value="1"/>
</dbReference>
<reference evidence="10 11" key="1">
    <citation type="submission" date="2023-08" db="EMBL/GenBank/DDBJ databases">
        <title>Annotated Genome Sequence of Vanrija albida AlHP1.</title>
        <authorList>
            <person name="Herzog R."/>
        </authorList>
    </citation>
    <scope>NUCLEOTIDE SEQUENCE [LARGE SCALE GENOMIC DNA]</scope>
    <source>
        <strain evidence="10 11">AlHP1</strain>
    </source>
</reference>
<dbReference type="PROSITE" id="PS50082">
    <property type="entry name" value="WD_REPEATS_2"/>
    <property type="match status" value="1"/>
</dbReference>
<evidence type="ECO:0000256" key="6">
    <source>
        <dbReference type="ARBA" id="ARBA00023125"/>
    </source>
</evidence>
<sequence length="561" mass="62210">MKHETEYELERQKIIAENQALLTSLGLEADGEAKLNLPAKSVAPKPKKAPASRKRKAEPAEHVPSRRSGRIAGLEADGQEIAKRNEAEEVAREVARVVNRKERLQVMPVVDMVEETPGKLVPELEAYLPSVAESATARTFPSTSATAKEAYADKSRTKAEVERLKSAFQNMTLRANSKVTTERVFSMVVHPEPTKTLVLVGDKYGQLGIWDALGPGPAVTDDEIEDDGTGRIWRVQAHARNSITAMKVDPINGSSLYTSSYDCTLRKLDFATLTSTELFAFDDEDMLITHFDLTPSGQDAWMTDKNGGISHCDFREGGERRRWVVQDEGRGGKLGGISVNPLMPHLICTAGNDQHVRIWDVRHFSKLNPLAAEVLKPPPQPEGQDVKPRIDTYPTSSVEHERVQKYMQTPKGKGLQRAAYQHGKSCSAAYWDPWGRRIVTTSYDDKLRVWELNPQSFVIDQPLAGAFNPSTVIKHDCQTGRWLTILRAQWSLNTDYMPHFTVGNMKRTLDVFTATGERVAALWTDGVTAVPAVTASHPNRVDHVVGGNTSGRIQLWTSGAE</sequence>
<dbReference type="InterPro" id="IPR050853">
    <property type="entry name" value="WD_repeat_DNA-damage-binding"/>
</dbReference>
<evidence type="ECO:0000256" key="9">
    <source>
        <dbReference type="SAM" id="MobiDB-lite"/>
    </source>
</evidence>
<evidence type="ECO:0000256" key="2">
    <source>
        <dbReference type="ARBA" id="ARBA00021132"/>
    </source>
</evidence>
<evidence type="ECO:0000256" key="5">
    <source>
        <dbReference type="ARBA" id="ARBA00022763"/>
    </source>
</evidence>
<dbReference type="SMART" id="SM00320">
    <property type="entry name" value="WD40"/>
    <property type="match status" value="4"/>
</dbReference>
<keyword evidence="4" id="KW-0677">Repeat</keyword>
<keyword evidence="11" id="KW-1185">Reference proteome</keyword>
<evidence type="ECO:0000313" key="11">
    <source>
        <dbReference type="Proteomes" id="UP001565368"/>
    </source>
</evidence>
<dbReference type="PANTHER" id="PTHR14773:SF0">
    <property type="entry name" value="WD REPEAT-CONTAINING PROTEIN 76"/>
    <property type="match status" value="1"/>
</dbReference>
<comment type="function">
    <text evidence="8">DNA-binding protein that binds to both single- and double-stranded DNA. Binds preferentially to UV-damaged DNA. May be involved in DNA-metabolic processes.</text>
</comment>
<keyword evidence="6 8" id="KW-0238">DNA-binding</keyword>
<evidence type="ECO:0000256" key="8">
    <source>
        <dbReference type="RuleBase" id="RU365004"/>
    </source>
</evidence>
<dbReference type="InterPro" id="IPR036322">
    <property type="entry name" value="WD40_repeat_dom_sf"/>
</dbReference>
<evidence type="ECO:0000256" key="4">
    <source>
        <dbReference type="ARBA" id="ARBA00022737"/>
    </source>
</evidence>
<dbReference type="EMBL" id="JBBXJM010000002">
    <property type="protein sequence ID" value="KAL1412140.1"/>
    <property type="molecule type" value="Genomic_DNA"/>
</dbReference>
<evidence type="ECO:0000256" key="7">
    <source>
        <dbReference type="PROSITE-ProRule" id="PRU00221"/>
    </source>
</evidence>
<dbReference type="RefSeq" id="XP_069212084.1">
    <property type="nucleotide sequence ID" value="XM_069351698.1"/>
</dbReference>
<evidence type="ECO:0000313" key="10">
    <source>
        <dbReference type="EMBL" id="KAL1412140.1"/>
    </source>
</evidence>
<dbReference type="PROSITE" id="PS00678">
    <property type="entry name" value="WD_REPEATS_1"/>
    <property type="match status" value="2"/>
</dbReference>